<dbReference type="AlphaFoldDB" id="A0A9D3RTP2"/>
<evidence type="ECO:0000313" key="2">
    <source>
        <dbReference type="EMBL" id="KAG5839172.1"/>
    </source>
</evidence>
<gene>
    <name evidence="2" type="ORF">ANANG_G00202150</name>
</gene>
<comment type="caution">
    <text evidence="2">The sequence shown here is derived from an EMBL/GenBank/DDBJ whole genome shotgun (WGS) entry which is preliminary data.</text>
</comment>
<name>A0A9D3RTP2_ANGAN</name>
<evidence type="ECO:0000313" key="3">
    <source>
        <dbReference type="Proteomes" id="UP001044222"/>
    </source>
</evidence>
<protein>
    <submittedName>
        <fullName evidence="2">Uncharacterized protein</fullName>
    </submittedName>
</protein>
<sequence>MMSTVNFTNEEKRSASPAQGHRIHVNGMRRAPAADSVLYTSLCLPVYSTMHTCSSTAPPHTAHLLH</sequence>
<organism evidence="2 3">
    <name type="scientific">Anguilla anguilla</name>
    <name type="common">European freshwater eel</name>
    <name type="synonym">Muraena anguilla</name>
    <dbReference type="NCBI Taxonomy" id="7936"/>
    <lineage>
        <taxon>Eukaryota</taxon>
        <taxon>Metazoa</taxon>
        <taxon>Chordata</taxon>
        <taxon>Craniata</taxon>
        <taxon>Vertebrata</taxon>
        <taxon>Euteleostomi</taxon>
        <taxon>Actinopterygii</taxon>
        <taxon>Neopterygii</taxon>
        <taxon>Teleostei</taxon>
        <taxon>Anguilliformes</taxon>
        <taxon>Anguillidae</taxon>
        <taxon>Anguilla</taxon>
    </lineage>
</organism>
<keyword evidence="3" id="KW-1185">Reference proteome</keyword>
<evidence type="ECO:0000256" key="1">
    <source>
        <dbReference type="SAM" id="MobiDB-lite"/>
    </source>
</evidence>
<feature type="region of interest" description="Disordered" evidence="1">
    <location>
        <begin position="1"/>
        <end position="24"/>
    </location>
</feature>
<dbReference type="Proteomes" id="UP001044222">
    <property type="component" value="Chromosome 11"/>
</dbReference>
<accession>A0A9D3RTP2</accession>
<dbReference type="EMBL" id="JAFIRN010000011">
    <property type="protein sequence ID" value="KAG5839172.1"/>
    <property type="molecule type" value="Genomic_DNA"/>
</dbReference>
<proteinExistence type="predicted"/>
<reference evidence="2" key="1">
    <citation type="submission" date="2021-01" db="EMBL/GenBank/DDBJ databases">
        <title>A chromosome-scale assembly of European eel, Anguilla anguilla.</title>
        <authorList>
            <person name="Henkel C."/>
            <person name="Jong-Raadsen S.A."/>
            <person name="Dufour S."/>
            <person name="Weltzien F.-A."/>
            <person name="Palstra A.P."/>
            <person name="Pelster B."/>
            <person name="Spaink H.P."/>
            <person name="Van Den Thillart G.E."/>
            <person name="Jansen H."/>
            <person name="Zahm M."/>
            <person name="Klopp C."/>
            <person name="Cedric C."/>
            <person name="Louis A."/>
            <person name="Berthelot C."/>
            <person name="Parey E."/>
            <person name="Roest Crollius H."/>
            <person name="Montfort J."/>
            <person name="Robinson-Rechavi M."/>
            <person name="Bucao C."/>
            <person name="Bouchez O."/>
            <person name="Gislard M."/>
            <person name="Lluch J."/>
            <person name="Milhes M."/>
            <person name="Lampietro C."/>
            <person name="Lopez Roques C."/>
            <person name="Donnadieu C."/>
            <person name="Braasch I."/>
            <person name="Desvignes T."/>
            <person name="Postlethwait J."/>
            <person name="Bobe J."/>
            <person name="Guiguen Y."/>
            <person name="Dirks R."/>
        </authorList>
    </citation>
    <scope>NUCLEOTIDE SEQUENCE</scope>
    <source>
        <strain evidence="2">Tag_6206</strain>
        <tissue evidence="2">Liver</tissue>
    </source>
</reference>